<accession>R0LA51</accession>
<organism evidence="1 2">
    <name type="scientific">Anas platyrhynchos</name>
    <name type="common">Mallard</name>
    <name type="synonym">Anas boschas</name>
    <dbReference type="NCBI Taxonomy" id="8839"/>
    <lineage>
        <taxon>Eukaryota</taxon>
        <taxon>Metazoa</taxon>
        <taxon>Chordata</taxon>
        <taxon>Craniata</taxon>
        <taxon>Vertebrata</taxon>
        <taxon>Euteleostomi</taxon>
        <taxon>Archelosauria</taxon>
        <taxon>Archosauria</taxon>
        <taxon>Dinosauria</taxon>
        <taxon>Saurischia</taxon>
        <taxon>Theropoda</taxon>
        <taxon>Coelurosauria</taxon>
        <taxon>Aves</taxon>
        <taxon>Neognathae</taxon>
        <taxon>Galloanserae</taxon>
        <taxon>Anseriformes</taxon>
        <taxon>Anatidae</taxon>
        <taxon>Anatinae</taxon>
        <taxon>Anas</taxon>
    </lineage>
</organism>
<dbReference type="EMBL" id="KB742953">
    <property type="protein sequence ID" value="EOB02544.1"/>
    <property type="molecule type" value="Genomic_DNA"/>
</dbReference>
<gene>
    <name evidence="1" type="ORF">Anapl_11598</name>
</gene>
<protein>
    <submittedName>
        <fullName evidence="1">Uncharacterized protein</fullName>
    </submittedName>
</protein>
<dbReference type="AlphaFoldDB" id="R0LA51"/>
<sequence>MDTKHVKLSAKSSTSVARVVPVPPQPLPPFSSVPGHQVCDADWAAHPRSRRMPKIDSARFREGSPSVSVQLKLFSNESHQKDLDVIAVLYGSAAFRVVEGRGTFPIQRFNVCVRFIQSLTPWYLLSVQRHGDSCNVPEKYTDRVVSKDLSFSQHCLASVRMLRMHLLDWMLRSDLWIVVVVLCRFTRSK</sequence>
<evidence type="ECO:0000313" key="2">
    <source>
        <dbReference type="Proteomes" id="UP000296049"/>
    </source>
</evidence>
<dbReference type="Proteomes" id="UP000296049">
    <property type="component" value="Unassembled WGS sequence"/>
</dbReference>
<keyword evidence="2" id="KW-1185">Reference proteome</keyword>
<name>R0LA51_ANAPL</name>
<proteinExistence type="predicted"/>
<evidence type="ECO:0000313" key="1">
    <source>
        <dbReference type="EMBL" id="EOB02544.1"/>
    </source>
</evidence>
<reference evidence="2" key="1">
    <citation type="journal article" date="2013" name="Nat. Genet.">
        <title>The duck genome and transcriptome provide insight into an avian influenza virus reservoir species.</title>
        <authorList>
            <person name="Huang Y."/>
            <person name="Li Y."/>
            <person name="Burt D.W."/>
            <person name="Chen H."/>
            <person name="Zhang Y."/>
            <person name="Qian W."/>
            <person name="Kim H."/>
            <person name="Gan S."/>
            <person name="Zhao Y."/>
            <person name="Li J."/>
            <person name="Yi K."/>
            <person name="Feng H."/>
            <person name="Zhu P."/>
            <person name="Li B."/>
            <person name="Liu Q."/>
            <person name="Fairley S."/>
            <person name="Magor K.E."/>
            <person name="Du Z."/>
            <person name="Hu X."/>
            <person name="Goodman L."/>
            <person name="Tafer H."/>
            <person name="Vignal A."/>
            <person name="Lee T."/>
            <person name="Kim K.W."/>
            <person name="Sheng Z."/>
            <person name="An Y."/>
            <person name="Searle S."/>
            <person name="Herrero J."/>
            <person name="Groenen M.A."/>
            <person name="Crooijmans R.P."/>
            <person name="Faraut T."/>
            <person name="Cai Q."/>
            <person name="Webster R.G."/>
            <person name="Aldridge J.R."/>
            <person name="Warren W.C."/>
            <person name="Bartschat S."/>
            <person name="Kehr S."/>
            <person name="Marz M."/>
            <person name="Stadler P.F."/>
            <person name="Smith J."/>
            <person name="Kraus R.H."/>
            <person name="Zhao Y."/>
            <person name="Ren L."/>
            <person name="Fei J."/>
            <person name="Morisson M."/>
            <person name="Kaiser P."/>
            <person name="Griffin D.K."/>
            <person name="Rao M."/>
            <person name="Pitel F."/>
            <person name="Wang J."/>
            <person name="Li N."/>
        </authorList>
    </citation>
    <scope>NUCLEOTIDE SEQUENCE [LARGE SCALE GENOMIC DNA]</scope>
</reference>